<reference evidence="2 3" key="1">
    <citation type="submission" date="2018-01" db="EMBL/GenBank/DDBJ databases">
        <authorList>
            <person name="Gaut B.S."/>
            <person name="Morton B.R."/>
            <person name="Clegg M.T."/>
            <person name="Duvall M.R."/>
        </authorList>
    </citation>
    <scope>NUCLEOTIDE SEQUENCE [LARGE SCALE GENOMIC DNA]</scope>
    <source>
        <strain evidence="2">GP69</strain>
    </source>
</reference>
<dbReference type="EMBL" id="OFSM01000043">
    <property type="protein sequence ID" value="SOY32249.1"/>
    <property type="molecule type" value="Genomic_DNA"/>
</dbReference>
<dbReference type="OrthoDB" id="9787302at2"/>
<dbReference type="Proteomes" id="UP000236311">
    <property type="component" value="Unassembled WGS sequence"/>
</dbReference>
<protein>
    <submittedName>
        <fullName evidence="2">SprT-like family protein</fullName>
    </submittedName>
</protein>
<dbReference type="InterPro" id="IPR006640">
    <property type="entry name" value="SprT-like_domain"/>
</dbReference>
<evidence type="ECO:0000313" key="2">
    <source>
        <dbReference type="EMBL" id="SOY32249.1"/>
    </source>
</evidence>
<dbReference type="RefSeq" id="WP_103242212.1">
    <property type="nucleotide sequence ID" value="NZ_JANJZD010000049.1"/>
</dbReference>
<keyword evidence="3" id="KW-1185">Reference proteome</keyword>
<dbReference type="AlphaFoldDB" id="A0A2K4ZP52"/>
<evidence type="ECO:0000313" key="3">
    <source>
        <dbReference type="Proteomes" id="UP000236311"/>
    </source>
</evidence>
<gene>
    <name evidence="2" type="ORF">AMURIS_05007</name>
</gene>
<evidence type="ECO:0000259" key="1">
    <source>
        <dbReference type="Pfam" id="PF10263"/>
    </source>
</evidence>
<dbReference type="GO" id="GO:0006950">
    <property type="term" value="P:response to stress"/>
    <property type="evidence" value="ECO:0007669"/>
    <property type="project" value="UniProtKB-ARBA"/>
</dbReference>
<feature type="domain" description="SprT-like" evidence="1">
    <location>
        <begin position="14"/>
        <end position="138"/>
    </location>
</feature>
<accession>A0A2K4ZP52</accession>
<sequence>MKETSLKPVIEKLENLFSKFNEKFYNGELQAPVITVSPDTTKGAYGWCTAWKAWSVGEQKKVADLATLTKEALEAMKKDDGFYEINICAEHLARPFEQVAETLLHEMVHLYNLQIGVQDTSRGGTYHNKKYKEAAEQHGLTVEKDAKYGWTKTSLNDEAKAFVAGMQDKKFELHRKSLPKIPGAAKTKQSFRKYVCPVCGCIIRATKEVHVICGDCNVEFEEEA</sequence>
<proteinExistence type="predicted"/>
<organism evidence="2 3">
    <name type="scientific">Acetatifactor muris</name>
    <dbReference type="NCBI Taxonomy" id="879566"/>
    <lineage>
        <taxon>Bacteria</taxon>
        <taxon>Bacillati</taxon>
        <taxon>Bacillota</taxon>
        <taxon>Clostridia</taxon>
        <taxon>Lachnospirales</taxon>
        <taxon>Lachnospiraceae</taxon>
        <taxon>Acetatifactor</taxon>
    </lineage>
</organism>
<dbReference type="Pfam" id="PF10263">
    <property type="entry name" value="SprT-like"/>
    <property type="match status" value="1"/>
</dbReference>
<name>A0A2K4ZP52_9FIRM</name>